<dbReference type="AlphaFoldDB" id="A0A220MF19"/>
<dbReference type="EMBL" id="CP018145">
    <property type="protein sequence ID" value="ASJ53583.1"/>
    <property type="molecule type" value="Genomic_DNA"/>
</dbReference>
<proteinExistence type="inferred from homology"/>
<evidence type="ECO:0000313" key="10">
    <source>
        <dbReference type="Proteomes" id="UP000197781"/>
    </source>
</evidence>
<organism evidence="9 10">
    <name type="scientific">Brevibacillus formosus</name>
    <dbReference type="NCBI Taxonomy" id="54913"/>
    <lineage>
        <taxon>Bacteria</taxon>
        <taxon>Bacillati</taxon>
        <taxon>Bacillota</taxon>
        <taxon>Bacilli</taxon>
        <taxon>Bacillales</taxon>
        <taxon>Paenibacillaceae</taxon>
        <taxon>Brevibacillus</taxon>
    </lineage>
</organism>
<accession>A0A220MF19</accession>
<dbReference type="PANTHER" id="PTHR34975">
    <property type="entry name" value="SPORE GERMINATION PROTEIN A2"/>
    <property type="match status" value="1"/>
</dbReference>
<feature type="transmembrane region" description="Helical" evidence="8">
    <location>
        <begin position="144"/>
        <end position="165"/>
    </location>
</feature>
<feature type="transmembrane region" description="Helical" evidence="8">
    <location>
        <begin position="12"/>
        <end position="32"/>
    </location>
</feature>
<reference evidence="9 10" key="1">
    <citation type="submission" date="2016-11" db="EMBL/GenBank/DDBJ databases">
        <authorList>
            <person name="Jaros S."/>
            <person name="Januszkiewicz K."/>
            <person name="Wedrychowicz H."/>
        </authorList>
    </citation>
    <scope>NUCLEOTIDE SEQUENCE [LARGE SCALE GENOMIC DNA]</scope>
    <source>
        <strain evidence="9 10">NF2</strain>
    </source>
</reference>
<dbReference type="GO" id="GO:0009847">
    <property type="term" value="P:spore germination"/>
    <property type="evidence" value="ECO:0007669"/>
    <property type="project" value="InterPro"/>
</dbReference>
<name>A0A220MF19_9BACL</name>
<evidence type="ECO:0000256" key="7">
    <source>
        <dbReference type="ARBA" id="ARBA00023136"/>
    </source>
</evidence>
<protein>
    <submittedName>
        <fullName evidence="9">Spore gernimation protein</fullName>
    </submittedName>
</protein>
<keyword evidence="6 8" id="KW-1133">Transmembrane helix</keyword>
<evidence type="ECO:0000313" key="9">
    <source>
        <dbReference type="EMBL" id="ASJ53583.1"/>
    </source>
</evidence>
<dbReference type="Proteomes" id="UP000197781">
    <property type="component" value="Chromosome"/>
</dbReference>
<evidence type="ECO:0000256" key="4">
    <source>
        <dbReference type="ARBA" id="ARBA00022544"/>
    </source>
</evidence>
<dbReference type="PANTHER" id="PTHR34975:SF2">
    <property type="entry name" value="SPORE GERMINATION PROTEIN A2"/>
    <property type="match status" value="1"/>
</dbReference>
<evidence type="ECO:0000256" key="8">
    <source>
        <dbReference type="SAM" id="Phobius"/>
    </source>
</evidence>
<evidence type="ECO:0000256" key="1">
    <source>
        <dbReference type="ARBA" id="ARBA00004141"/>
    </source>
</evidence>
<feature type="transmembrane region" description="Helical" evidence="8">
    <location>
        <begin position="334"/>
        <end position="357"/>
    </location>
</feature>
<dbReference type="Gene3D" id="1.20.1740.10">
    <property type="entry name" value="Amino acid/polyamine transporter I"/>
    <property type="match status" value="1"/>
</dbReference>
<keyword evidence="3" id="KW-0813">Transport</keyword>
<feature type="transmembrane region" description="Helical" evidence="8">
    <location>
        <begin position="115"/>
        <end position="137"/>
    </location>
</feature>
<dbReference type="KEGG" id="bfm:BP422_08445"/>
<keyword evidence="7 8" id="KW-0472">Membrane</keyword>
<dbReference type="NCBIfam" id="TIGR00912">
    <property type="entry name" value="2A0309"/>
    <property type="match status" value="1"/>
</dbReference>
<comment type="subcellular location">
    <subcellularLocation>
        <location evidence="1">Membrane</location>
        <topology evidence="1">Multi-pass membrane protein</topology>
    </subcellularLocation>
</comment>
<evidence type="ECO:0000256" key="5">
    <source>
        <dbReference type="ARBA" id="ARBA00022692"/>
    </source>
</evidence>
<evidence type="ECO:0000256" key="3">
    <source>
        <dbReference type="ARBA" id="ARBA00022448"/>
    </source>
</evidence>
<feature type="transmembrane region" description="Helical" evidence="8">
    <location>
        <begin position="219"/>
        <end position="242"/>
    </location>
</feature>
<feature type="transmembrane region" description="Helical" evidence="8">
    <location>
        <begin position="305"/>
        <end position="322"/>
    </location>
</feature>
<evidence type="ECO:0000256" key="6">
    <source>
        <dbReference type="ARBA" id="ARBA00022989"/>
    </source>
</evidence>
<comment type="similarity">
    <text evidence="2">Belongs to the amino acid-polyamine-organocation (APC) superfamily. Spore germination protein (SGP) (TC 2.A.3.9) family.</text>
</comment>
<evidence type="ECO:0000256" key="2">
    <source>
        <dbReference type="ARBA" id="ARBA00007998"/>
    </source>
</evidence>
<dbReference type="InterPro" id="IPR004761">
    <property type="entry name" value="Spore_GerAB"/>
</dbReference>
<sequence>MSTSIRESAMVSPFFVFFLVHANIVGVGILGFQRTIVAHAGYDAWISLLLAGASIHLIIWMLYSMLNAGGQDLFSLHELCLGKWLGKLMSFVVLIYVWMAAFLILRSYVSIVKQFIFPLMHTWSTTLIILLLILYIVAGGFRTVTGVCFFGVVIPAILMLPLFLFPFEYAHPNNLFPMFSHNLTSLFASAKDAVINYMGFELLLFYYPFIKRAAHSQKWAHAGVLFSTLLYVAVAIVTFLMFSHGELDKIIWPTLTMLKIVEIPILQRLEFIVISLWLFVVLPNICLNLWGVTRGMKQIMGISQIRALLLLLISLAMGSYLLEGTTPLLMALNFYGNVSIVFIYGYIPLLFLLFLLWGKKRSTTRYQTPGAETEKAR</sequence>
<gene>
    <name evidence="9" type="ORF">BP422_08445</name>
</gene>
<dbReference type="Pfam" id="PF03845">
    <property type="entry name" value="Spore_permease"/>
    <property type="match status" value="1"/>
</dbReference>
<feature type="transmembrane region" description="Helical" evidence="8">
    <location>
        <begin position="271"/>
        <end position="293"/>
    </location>
</feature>
<dbReference type="GO" id="GO:0016020">
    <property type="term" value="C:membrane"/>
    <property type="evidence" value="ECO:0007669"/>
    <property type="project" value="UniProtKB-SubCell"/>
</dbReference>
<feature type="transmembrane region" description="Helical" evidence="8">
    <location>
        <begin position="44"/>
        <end position="63"/>
    </location>
</feature>
<keyword evidence="5 8" id="KW-0812">Transmembrane</keyword>
<feature type="transmembrane region" description="Helical" evidence="8">
    <location>
        <begin position="185"/>
        <end position="207"/>
    </location>
</feature>
<feature type="transmembrane region" description="Helical" evidence="8">
    <location>
        <begin position="84"/>
        <end position="109"/>
    </location>
</feature>
<keyword evidence="4" id="KW-0309">Germination</keyword>
<dbReference type="RefSeq" id="WP_088907379.1">
    <property type="nucleotide sequence ID" value="NZ_CP018145.1"/>
</dbReference>